<keyword evidence="3 6" id="KW-1133">Transmembrane helix</keyword>
<proteinExistence type="inferred from homology"/>
<keyword evidence="2 5" id="KW-0812">Transmembrane</keyword>
<dbReference type="Proteomes" id="UP001596099">
    <property type="component" value="Unassembled WGS sequence"/>
</dbReference>
<comment type="caution">
    <text evidence="8">The sequence shown here is derived from an EMBL/GenBank/DDBJ whole genome shotgun (WGS) entry which is preliminary data.</text>
</comment>
<dbReference type="SUPFAM" id="SSF81442">
    <property type="entry name" value="Cytochrome c oxidase subunit I-like"/>
    <property type="match status" value="1"/>
</dbReference>
<evidence type="ECO:0000256" key="2">
    <source>
        <dbReference type="ARBA" id="ARBA00022692"/>
    </source>
</evidence>
<sequence length="547" mass="58500">MSDSPSLAGRALRRLTDALSAVARAFAAVARAFAAVARAFAAVARALDPFAIDHLTVARLYIVVGVVAGLWGATDAMALRAEALTPGQGIWPAETYAAFFTTHGVTMLFFFATPVAFGLTTAVLPRLVGTDDLAFPRLHALGFWLLPPGLLLARSSALIDVLADAGLVATRVRPPVVGWTLYPPMSVQEGTGVTLLLLGLSLGTLSTIVTALVVLVTILEDRTVPWARLDVFTWTMLVAVGLVVFSFPVLESAIAVLLADRVLGTSFLAPPGGPLAFQSMFWFFGHPEVYILVLPAMGVLSYVLPRFAGRRLFGERAVVYSTLAIGVLSFGVWGHHMFATGIDPRVQASFMALTLAVALPSAIKTFAWITTLWNGSLRLEPPMLFCLGAVAWFVVGGVTGVLLAAIPVDRVFHGTYYVVAHFHFLLVGTILFGLVAGGYYWFPLLTGRRIDRRFASAHFWCSMVGVTVTFGALLALGLGGLPRRMATYPPQFAPLQAVATLGAFVLGVGQLLFVWAVVRALLVGDPAGDDPWGLHERGIEAREWGAE</sequence>
<comment type="similarity">
    <text evidence="5">Belongs to the heme-copper respiratory oxidase family.</text>
</comment>
<feature type="transmembrane region" description="Helical" evidence="6">
    <location>
        <begin position="193"/>
        <end position="219"/>
    </location>
</feature>
<dbReference type="PROSITE" id="PS50855">
    <property type="entry name" value="COX1"/>
    <property type="match status" value="1"/>
</dbReference>
<evidence type="ECO:0000259" key="7">
    <source>
        <dbReference type="PROSITE" id="PS50855"/>
    </source>
</evidence>
<accession>A0ABD5RL10</accession>
<feature type="transmembrane region" description="Helical" evidence="6">
    <location>
        <begin position="279"/>
        <end position="305"/>
    </location>
</feature>
<comment type="subcellular location">
    <subcellularLocation>
        <location evidence="1">Membrane</location>
        <topology evidence="1">Multi-pass membrane protein</topology>
    </subcellularLocation>
</comment>
<keyword evidence="9" id="KW-1185">Reference proteome</keyword>
<evidence type="ECO:0000313" key="9">
    <source>
        <dbReference type="Proteomes" id="UP001596099"/>
    </source>
</evidence>
<dbReference type="PANTHER" id="PTHR10422:SF18">
    <property type="entry name" value="CYTOCHROME C OXIDASE SUBUNIT 1"/>
    <property type="match status" value="1"/>
</dbReference>
<dbReference type="InterPro" id="IPR023616">
    <property type="entry name" value="Cyt_c_oxase-like_su1_dom"/>
</dbReference>
<keyword evidence="5" id="KW-0679">Respiratory chain</keyword>
<feature type="transmembrane region" description="Helical" evidence="6">
    <location>
        <begin position="231"/>
        <end position="259"/>
    </location>
</feature>
<dbReference type="EMBL" id="JBHSQH010000001">
    <property type="protein sequence ID" value="MFC5971008.1"/>
    <property type="molecule type" value="Genomic_DNA"/>
</dbReference>
<keyword evidence="5" id="KW-0249">Electron transport</keyword>
<dbReference type="InterPro" id="IPR036927">
    <property type="entry name" value="Cyt_c_oxase-like_su1_sf"/>
</dbReference>
<feature type="transmembrane region" description="Helical" evidence="6">
    <location>
        <begin position="498"/>
        <end position="518"/>
    </location>
</feature>
<keyword evidence="5" id="KW-0813">Transport</keyword>
<dbReference type="AlphaFoldDB" id="A0ABD5RL10"/>
<protein>
    <submittedName>
        <fullName evidence="8">Cbb3-type cytochrome c oxidase subunit I</fullName>
    </submittedName>
</protein>
<feature type="transmembrane region" description="Helical" evidence="6">
    <location>
        <begin position="95"/>
        <end position="117"/>
    </location>
</feature>
<evidence type="ECO:0000256" key="6">
    <source>
        <dbReference type="SAM" id="Phobius"/>
    </source>
</evidence>
<evidence type="ECO:0000256" key="1">
    <source>
        <dbReference type="ARBA" id="ARBA00004141"/>
    </source>
</evidence>
<feature type="transmembrane region" description="Helical" evidence="6">
    <location>
        <begin position="57"/>
        <end position="74"/>
    </location>
</feature>
<gene>
    <name evidence="8" type="ORF">ACFPYI_06640</name>
</gene>
<dbReference type="PRINTS" id="PR01165">
    <property type="entry name" value="CYCOXIDASEI"/>
</dbReference>
<keyword evidence="5" id="KW-0479">Metal-binding</keyword>
<dbReference type="InterPro" id="IPR000883">
    <property type="entry name" value="Cyt_C_Oxase_1"/>
</dbReference>
<feature type="transmembrane region" description="Helical" evidence="6">
    <location>
        <begin position="350"/>
        <end position="372"/>
    </location>
</feature>
<dbReference type="Pfam" id="PF00115">
    <property type="entry name" value="COX1"/>
    <property type="match status" value="1"/>
</dbReference>
<feature type="transmembrane region" description="Helical" evidence="6">
    <location>
        <begin position="418"/>
        <end position="442"/>
    </location>
</feature>
<evidence type="ECO:0000256" key="4">
    <source>
        <dbReference type="ARBA" id="ARBA00023136"/>
    </source>
</evidence>
<dbReference type="PANTHER" id="PTHR10422">
    <property type="entry name" value="CYTOCHROME C OXIDASE SUBUNIT 1"/>
    <property type="match status" value="1"/>
</dbReference>
<name>A0ABD5RL10_9EURY</name>
<evidence type="ECO:0000256" key="5">
    <source>
        <dbReference type="RuleBase" id="RU000370"/>
    </source>
</evidence>
<dbReference type="Gene3D" id="1.20.210.10">
    <property type="entry name" value="Cytochrome c oxidase-like, subunit I domain"/>
    <property type="match status" value="1"/>
</dbReference>
<feature type="transmembrane region" description="Helical" evidence="6">
    <location>
        <begin position="317"/>
        <end position="338"/>
    </location>
</feature>
<keyword evidence="5" id="KW-0408">Iron</keyword>
<feature type="transmembrane region" description="Helical" evidence="6">
    <location>
        <begin position="454"/>
        <end position="478"/>
    </location>
</feature>
<dbReference type="RefSeq" id="WP_247413922.1">
    <property type="nucleotide sequence ID" value="NZ_JALLGW010000001.1"/>
</dbReference>
<keyword evidence="4 6" id="KW-0472">Membrane</keyword>
<dbReference type="InterPro" id="IPR023615">
    <property type="entry name" value="Cyt_c_Oxase_su1_BS"/>
</dbReference>
<evidence type="ECO:0000256" key="3">
    <source>
        <dbReference type="ARBA" id="ARBA00022989"/>
    </source>
</evidence>
<feature type="transmembrane region" description="Helical" evidence="6">
    <location>
        <begin position="384"/>
        <end position="406"/>
    </location>
</feature>
<keyword evidence="5" id="KW-0349">Heme</keyword>
<feature type="domain" description="Cytochrome oxidase subunit I profile" evidence="7">
    <location>
        <begin position="42"/>
        <end position="547"/>
    </location>
</feature>
<dbReference type="PROSITE" id="PS00077">
    <property type="entry name" value="COX1_CUB"/>
    <property type="match status" value="1"/>
</dbReference>
<organism evidence="8 9">
    <name type="scientific">Halomarina salina</name>
    <dbReference type="NCBI Taxonomy" id="1872699"/>
    <lineage>
        <taxon>Archaea</taxon>
        <taxon>Methanobacteriati</taxon>
        <taxon>Methanobacteriota</taxon>
        <taxon>Stenosarchaea group</taxon>
        <taxon>Halobacteria</taxon>
        <taxon>Halobacteriales</taxon>
        <taxon>Natronomonadaceae</taxon>
        <taxon>Halomarina</taxon>
    </lineage>
</organism>
<evidence type="ECO:0000313" key="8">
    <source>
        <dbReference type="EMBL" id="MFC5971008.1"/>
    </source>
</evidence>
<dbReference type="GO" id="GO:0016020">
    <property type="term" value="C:membrane"/>
    <property type="evidence" value="ECO:0007669"/>
    <property type="project" value="UniProtKB-SubCell"/>
</dbReference>
<reference evidence="8 9" key="1">
    <citation type="journal article" date="2019" name="Int. J. Syst. Evol. Microbiol.">
        <title>The Global Catalogue of Microorganisms (GCM) 10K type strain sequencing project: providing services to taxonomists for standard genome sequencing and annotation.</title>
        <authorList>
            <consortium name="The Broad Institute Genomics Platform"/>
            <consortium name="The Broad Institute Genome Sequencing Center for Infectious Disease"/>
            <person name="Wu L."/>
            <person name="Ma J."/>
        </authorList>
    </citation>
    <scope>NUCLEOTIDE SEQUENCE [LARGE SCALE GENOMIC DNA]</scope>
    <source>
        <strain evidence="8 9">CGMCC 1.12543</strain>
    </source>
</reference>